<dbReference type="Pfam" id="PF14322">
    <property type="entry name" value="SusD-like_3"/>
    <property type="match status" value="1"/>
</dbReference>
<comment type="caution">
    <text evidence="2">The sequence shown here is derived from an EMBL/GenBank/DDBJ whole genome shotgun (WGS) entry which is preliminary data.</text>
</comment>
<accession>D1PZQ0</accession>
<evidence type="ECO:0000313" key="3">
    <source>
        <dbReference type="Proteomes" id="UP000003160"/>
    </source>
</evidence>
<sequence>MNKLIYCIVALCVFSLTSCDKWLDVKPSNNEEERELFSTETGFESSLTGAYIGMKSSQLYGENLTMGMLEYMAQHWVANSADVEGHYSDYDYENVQVESSIKGVYAGLYNVIANVNNLLRYVDNGVLRGAKHDLIKGEALGLRAFLQFDLLRLFGPIPGTQDNTKMLAYATEVTRKPMPIQTWDEYTALLEKDLNEAEALLKNIDMQKNKDPFFSYRHNRMNYWAVQALKARFYLWIQNKAKAKEYAEKVIKGGWRSLCQKDDIAQQNDYVASKEHLFSLHVYDLKEMTERLIYRPGGVYMPESYIRKKLFESDITDVRLNTLWKQVTETSRTRFVLMKYKQSDNTPNYAAEQIPLIRLYEMYLIMIECSESAAEYMPLVDELMKARNVSLQINADTPKSKEKFLNLEYNKEFYGEGQLFFQYKRRGEKNILWSNVEGTKSVYELPIPKTEVKYKE</sequence>
<gene>
    <name evidence="2" type="ORF">HMPREF0645_2435</name>
</gene>
<dbReference type="InterPro" id="IPR033985">
    <property type="entry name" value="SusD-like_N"/>
</dbReference>
<dbReference type="AlphaFoldDB" id="D1PZQ0"/>
<feature type="domain" description="SusD-like N-terminal" evidence="1">
    <location>
        <begin position="21"/>
        <end position="235"/>
    </location>
</feature>
<dbReference type="Gene3D" id="1.25.40.390">
    <property type="match status" value="1"/>
</dbReference>
<dbReference type="EMBL" id="ACKS01000085">
    <property type="protein sequence ID" value="EFA43208.1"/>
    <property type="molecule type" value="Genomic_DNA"/>
</dbReference>
<proteinExistence type="predicted"/>
<dbReference type="Gene3D" id="1.25.40.900">
    <property type="match status" value="1"/>
</dbReference>
<protein>
    <recommendedName>
        <fullName evidence="1">SusD-like N-terminal domain-containing protein</fullName>
    </recommendedName>
</protein>
<dbReference type="SUPFAM" id="SSF48452">
    <property type="entry name" value="TPR-like"/>
    <property type="match status" value="1"/>
</dbReference>
<dbReference type="RefSeq" id="WP_007174538.1">
    <property type="nucleotide sequence ID" value="NZ_GG704781.1"/>
</dbReference>
<dbReference type="HOGENOM" id="CLU_015553_3_5_10"/>
<dbReference type="eggNOG" id="COG3193">
    <property type="taxonomic scope" value="Bacteria"/>
</dbReference>
<dbReference type="PROSITE" id="PS51257">
    <property type="entry name" value="PROKAR_LIPOPROTEIN"/>
    <property type="match status" value="1"/>
</dbReference>
<dbReference type="Gene3D" id="2.20.20.130">
    <property type="match status" value="1"/>
</dbReference>
<evidence type="ECO:0000259" key="1">
    <source>
        <dbReference type="Pfam" id="PF14322"/>
    </source>
</evidence>
<dbReference type="OrthoDB" id="727588at2"/>
<dbReference type="InterPro" id="IPR011990">
    <property type="entry name" value="TPR-like_helical_dom_sf"/>
</dbReference>
<evidence type="ECO:0000313" key="2">
    <source>
        <dbReference type="EMBL" id="EFA43208.1"/>
    </source>
</evidence>
<organism evidence="2 3">
    <name type="scientific">Hallella bergensis DSM 17361</name>
    <dbReference type="NCBI Taxonomy" id="585502"/>
    <lineage>
        <taxon>Bacteria</taxon>
        <taxon>Pseudomonadati</taxon>
        <taxon>Bacteroidota</taxon>
        <taxon>Bacteroidia</taxon>
        <taxon>Bacteroidales</taxon>
        <taxon>Prevotellaceae</taxon>
        <taxon>Hallella</taxon>
    </lineage>
</organism>
<reference evidence="2 3" key="1">
    <citation type="submission" date="2009-10" db="EMBL/GenBank/DDBJ databases">
        <authorList>
            <person name="Qin X."/>
            <person name="Bachman B."/>
            <person name="Battles P."/>
            <person name="Bell A."/>
            <person name="Bess C."/>
            <person name="Bickham C."/>
            <person name="Chaboub L."/>
            <person name="Chen D."/>
            <person name="Coyle M."/>
            <person name="Deiros D.R."/>
            <person name="Dinh H."/>
            <person name="Forbes L."/>
            <person name="Fowler G."/>
            <person name="Francisco L."/>
            <person name="Fu Q."/>
            <person name="Gubbala S."/>
            <person name="Hale W."/>
            <person name="Han Y."/>
            <person name="Hemphill L."/>
            <person name="Highlander S.K."/>
            <person name="Hirani K."/>
            <person name="Hogues M."/>
            <person name="Jackson L."/>
            <person name="Jakkamsetti A."/>
            <person name="Javaid M."/>
            <person name="Jiang H."/>
            <person name="Korchina V."/>
            <person name="Kovar C."/>
            <person name="Lara F."/>
            <person name="Lee S."/>
            <person name="Mata R."/>
            <person name="Mathew T."/>
            <person name="Moen C."/>
            <person name="Morales K."/>
            <person name="Munidasa M."/>
            <person name="Nazareth L."/>
            <person name="Ngo R."/>
            <person name="Nguyen L."/>
            <person name="Okwuonu G."/>
            <person name="Ongeri F."/>
            <person name="Patil S."/>
            <person name="Petrosino J."/>
            <person name="Pham C."/>
            <person name="Pham P."/>
            <person name="Pu L.-L."/>
            <person name="Puazo M."/>
            <person name="Raj R."/>
            <person name="Reid J."/>
            <person name="Rouhana J."/>
            <person name="Saada N."/>
            <person name="Shang Y."/>
            <person name="Simmons D."/>
            <person name="Thornton R."/>
            <person name="Warren J."/>
            <person name="Weissenberger G."/>
            <person name="Zhang J."/>
            <person name="Zhang L."/>
            <person name="Zhou C."/>
            <person name="Zhu D."/>
            <person name="Muzny D."/>
            <person name="Worley K."/>
            <person name="Gibbs R."/>
        </authorList>
    </citation>
    <scope>NUCLEOTIDE SEQUENCE [LARGE SCALE GENOMIC DNA]</scope>
    <source>
        <strain evidence="2 3">DSM 17361</strain>
    </source>
</reference>
<dbReference type="Proteomes" id="UP000003160">
    <property type="component" value="Unassembled WGS sequence"/>
</dbReference>
<name>D1PZQ0_9BACT</name>
<keyword evidence="3" id="KW-1185">Reference proteome</keyword>